<proteinExistence type="predicted"/>
<name>A0AAW1PK49_9CHLO</name>
<gene>
    <name evidence="2" type="ORF">WJX73_004500</name>
</gene>
<evidence type="ECO:0000313" key="2">
    <source>
        <dbReference type="EMBL" id="KAK9813911.1"/>
    </source>
</evidence>
<feature type="compositionally biased region" description="Basic and acidic residues" evidence="1">
    <location>
        <begin position="1"/>
        <end position="12"/>
    </location>
</feature>
<feature type="compositionally biased region" description="Basic and acidic residues" evidence="1">
    <location>
        <begin position="21"/>
        <end position="31"/>
    </location>
</feature>
<evidence type="ECO:0000313" key="3">
    <source>
        <dbReference type="Proteomes" id="UP001465755"/>
    </source>
</evidence>
<dbReference type="AlphaFoldDB" id="A0AAW1PK49"/>
<dbReference type="Proteomes" id="UP001465755">
    <property type="component" value="Unassembled WGS sequence"/>
</dbReference>
<feature type="region of interest" description="Disordered" evidence="1">
    <location>
        <begin position="1"/>
        <end position="60"/>
    </location>
</feature>
<protein>
    <submittedName>
        <fullName evidence="2">Uncharacterized protein</fullName>
    </submittedName>
</protein>
<accession>A0AAW1PK49</accession>
<keyword evidence="3" id="KW-1185">Reference proteome</keyword>
<reference evidence="2 3" key="1">
    <citation type="journal article" date="2024" name="Nat. Commun.">
        <title>Phylogenomics reveals the evolutionary origins of lichenization in chlorophyte algae.</title>
        <authorList>
            <person name="Puginier C."/>
            <person name="Libourel C."/>
            <person name="Otte J."/>
            <person name="Skaloud P."/>
            <person name="Haon M."/>
            <person name="Grisel S."/>
            <person name="Petersen M."/>
            <person name="Berrin J.G."/>
            <person name="Delaux P.M."/>
            <person name="Dal Grande F."/>
            <person name="Keller J."/>
        </authorList>
    </citation>
    <scope>NUCLEOTIDE SEQUENCE [LARGE SCALE GENOMIC DNA]</scope>
    <source>
        <strain evidence="2 3">SAG 2036</strain>
    </source>
</reference>
<dbReference type="EMBL" id="JALJOQ010000002">
    <property type="protein sequence ID" value="KAK9813911.1"/>
    <property type="molecule type" value="Genomic_DNA"/>
</dbReference>
<sequence>MQLFPEPRHQQEEATLQSSTARDREAAEKLSSRLQESGTAAHLVVRHSGTDKQTRNRQAQARYRERLRVMARQPVEEFVVDPHKHSVEVVRQCGAGEILPFLKVHVDMFQHCTQLLGWDDPCATLTDDLCTFLVKWTVALRAAMRMLLDNYTARPCMENLNAITPFTCQLRQVNGIYWHSMLEGHAWPQTIVSAYCATITATWGKPASDNHIKQCVEAMKLTLQQKANIVEAFRKWQQQTAAAQHRSAHILPGMRALQHKRAVSMEFSDRAKNEQVLRECEIEQKRAAAQLHSAYTNEIAPVQWGQLVLRCQPFARDALKLCEAIERSLAHDTQQAVPQHSRLQPAACSLQLAEHGQPEVAADSEGPVPAGLLADTDLDDILRDLSMSVPAGSTAGPVRQNSWELRDLDLRLEPEDWDPLMGALVA</sequence>
<organism evidence="2 3">
    <name type="scientific">Symbiochloris irregularis</name>
    <dbReference type="NCBI Taxonomy" id="706552"/>
    <lineage>
        <taxon>Eukaryota</taxon>
        <taxon>Viridiplantae</taxon>
        <taxon>Chlorophyta</taxon>
        <taxon>core chlorophytes</taxon>
        <taxon>Trebouxiophyceae</taxon>
        <taxon>Trebouxiales</taxon>
        <taxon>Trebouxiaceae</taxon>
        <taxon>Symbiochloris</taxon>
    </lineage>
</organism>
<comment type="caution">
    <text evidence="2">The sequence shown here is derived from an EMBL/GenBank/DDBJ whole genome shotgun (WGS) entry which is preliminary data.</text>
</comment>
<evidence type="ECO:0000256" key="1">
    <source>
        <dbReference type="SAM" id="MobiDB-lite"/>
    </source>
</evidence>